<name>A0A0E0GXF9_ORYNI</name>
<dbReference type="Proteomes" id="UP000006591">
    <property type="component" value="Chromosome 4"/>
</dbReference>
<sequence length="127" mass="13951">MRERQWQRVSVGAPSVGGRPIRHDTIAGAAMTSDCGREARWFHLHCAASADPAWQGCAHCGNRRLRAGGEEVPHPAAAPPPRAWRDLCGGEIGLRWIWRSSGDHLHDTPLSMSGASANKNLTYDYRL</sequence>
<evidence type="ECO:0000313" key="1">
    <source>
        <dbReference type="EnsemblPlants" id="ONIVA04G01410.1"/>
    </source>
</evidence>
<reference evidence="1" key="1">
    <citation type="submission" date="2015-04" db="UniProtKB">
        <authorList>
            <consortium name="EnsemblPlants"/>
        </authorList>
    </citation>
    <scope>IDENTIFICATION</scope>
    <source>
        <strain evidence="1">SL10</strain>
    </source>
</reference>
<dbReference type="HOGENOM" id="CLU_1974091_0_0_1"/>
<organism evidence="1">
    <name type="scientific">Oryza nivara</name>
    <name type="common">Indian wild rice</name>
    <name type="synonym">Oryza sativa f. spontanea</name>
    <dbReference type="NCBI Taxonomy" id="4536"/>
    <lineage>
        <taxon>Eukaryota</taxon>
        <taxon>Viridiplantae</taxon>
        <taxon>Streptophyta</taxon>
        <taxon>Embryophyta</taxon>
        <taxon>Tracheophyta</taxon>
        <taxon>Spermatophyta</taxon>
        <taxon>Magnoliopsida</taxon>
        <taxon>Liliopsida</taxon>
        <taxon>Poales</taxon>
        <taxon>Poaceae</taxon>
        <taxon>BOP clade</taxon>
        <taxon>Oryzoideae</taxon>
        <taxon>Oryzeae</taxon>
        <taxon>Oryzinae</taxon>
        <taxon>Oryza</taxon>
    </lineage>
</organism>
<protein>
    <submittedName>
        <fullName evidence="1">Uncharacterized protein</fullName>
    </submittedName>
</protein>
<dbReference type="AlphaFoldDB" id="A0A0E0GXF9"/>
<accession>A0A0E0GXF9</accession>
<proteinExistence type="predicted"/>
<evidence type="ECO:0000313" key="2">
    <source>
        <dbReference type="Proteomes" id="UP000006591"/>
    </source>
</evidence>
<dbReference type="Gramene" id="ONIVA04G01410.1">
    <property type="protein sequence ID" value="ONIVA04G01410.1"/>
    <property type="gene ID" value="ONIVA04G01410"/>
</dbReference>
<dbReference type="EnsemblPlants" id="ONIVA04G01410.1">
    <property type="protein sequence ID" value="ONIVA04G01410.1"/>
    <property type="gene ID" value="ONIVA04G01410"/>
</dbReference>
<reference evidence="1" key="2">
    <citation type="submission" date="2018-04" db="EMBL/GenBank/DDBJ databases">
        <title>OnivRS2 (Oryza nivara Reference Sequence Version 2).</title>
        <authorList>
            <person name="Zhang J."/>
            <person name="Kudrna D."/>
            <person name="Lee S."/>
            <person name="Talag J."/>
            <person name="Rajasekar S."/>
            <person name="Welchert J."/>
            <person name="Hsing Y.-I."/>
            <person name="Wing R.A."/>
        </authorList>
    </citation>
    <scope>NUCLEOTIDE SEQUENCE [LARGE SCALE GENOMIC DNA]</scope>
    <source>
        <strain evidence="1">SL10</strain>
    </source>
</reference>
<keyword evidence="2" id="KW-1185">Reference proteome</keyword>